<protein>
    <submittedName>
        <fullName evidence="1">Uncharacterized protein</fullName>
    </submittedName>
</protein>
<gene>
    <name evidence="1" type="ORF">NTEN_LOCUS18605</name>
</gene>
<dbReference type="EMBL" id="CADCXU010027237">
    <property type="protein sequence ID" value="CAB0014105.1"/>
    <property type="molecule type" value="Genomic_DNA"/>
</dbReference>
<evidence type="ECO:0000313" key="2">
    <source>
        <dbReference type="Proteomes" id="UP000479000"/>
    </source>
</evidence>
<dbReference type="AlphaFoldDB" id="A0A6H5HDI0"/>
<reference evidence="1 2" key="1">
    <citation type="submission" date="2020-02" db="EMBL/GenBank/DDBJ databases">
        <authorList>
            <person name="Ferguson B K."/>
        </authorList>
    </citation>
    <scope>NUCLEOTIDE SEQUENCE [LARGE SCALE GENOMIC DNA]</scope>
</reference>
<evidence type="ECO:0000313" key="1">
    <source>
        <dbReference type="EMBL" id="CAB0014105.1"/>
    </source>
</evidence>
<dbReference type="Proteomes" id="UP000479000">
    <property type="component" value="Unassembled WGS sequence"/>
</dbReference>
<accession>A0A6H5HDI0</accession>
<feature type="non-terminal residue" evidence="1">
    <location>
        <position position="67"/>
    </location>
</feature>
<keyword evidence="2" id="KW-1185">Reference proteome</keyword>
<name>A0A6H5HDI0_9HEMI</name>
<sequence>MSFYNNGAFHSLPLKKIFRKCRRRMKLNADNGWPSSNQGYCAKRTATNLLAPTARFHRAICRIASNA</sequence>
<organism evidence="1 2">
    <name type="scientific">Nesidiocoris tenuis</name>
    <dbReference type="NCBI Taxonomy" id="355587"/>
    <lineage>
        <taxon>Eukaryota</taxon>
        <taxon>Metazoa</taxon>
        <taxon>Ecdysozoa</taxon>
        <taxon>Arthropoda</taxon>
        <taxon>Hexapoda</taxon>
        <taxon>Insecta</taxon>
        <taxon>Pterygota</taxon>
        <taxon>Neoptera</taxon>
        <taxon>Paraneoptera</taxon>
        <taxon>Hemiptera</taxon>
        <taxon>Heteroptera</taxon>
        <taxon>Panheteroptera</taxon>
        <taxon>Cimicomorpha</taxon>
        <taxon>Miridae</taxon>
        <taxon>Dicyphina</taxon>
        <taxon>Nesidiocoris</taxon>
    </lineage>
</organism>
<proteinExistence type="predicted"/>